<keyword evidence="3 5" id="KW-1133">Transmembrane helix</keyword>
<feature type="transmembrane region" description="Helical" evidence="5">
    <location>
        <begin position="359"/>
        <end position="386"/>
    </location>
</feature>
<proteinExistence type="predicted"/>
<protein>
    <recommendedName>
        <fullName evidence="6">O-antigen ligase-related domain-containing protein</fullName>
    </recommendedName>
</protein>
<feature type="transmembrane region" description="Helical" evidence="5">
    <location>
        <begin position="199"/>
        <end position="232"/>
    </location>
</feature>
<organism evidence="7 8">
    <name type="scientific">Candidatus Woesebacteria bacterium RIFCSPHIGHO2_01_FULL_38_9b</name>
    <dbReference type="NCBI Taxonomy" id="1802493"/>
    <lineage>
        <taxon>Bacteria</taxon>
        <taxon>Candidatus Woeseibacteriota</taxon>
    </lineage>
</organism>
<feature type="transmembrane region" description="Helical" evidence="5">
    <location>
        <begin position="319"/>
        <end position="339"/>
    </location>
</feature>
<dbReference type="InterPro" id="IPR051533">
    <property type="entry name" value="WaaL-like"/>
</dbReference>
<feature type="transmembrane region" description="Helical" evidence="5">
    <location>
        <begin position="174"/>
        <end position="192"/>
    </location>
</feature>
<evidence type="ECO:0000256" key="4">
    <source>
        <dbReference type="ARBA" id="ARBA00023136"/>
    </source>
</evidence>
<reference evidence="7 8" key="1">
    <citation type="journal article" date="2016" name="Nat. Commun.">
        <title>Thousands of microbial genomes shed light on interconnected biogeochemical processes in an aquifer system.</title>
        <authorList>
            <person name="Anantharaman K."/>
            <person name="Brown C.T."/>
            <person name="Hug L.A."/>
            <person name="Sharon I."/>
            <person name="Castelle C.J."/>
            <person name="Probst A.J."/>
            <person name="Thomas B.C."/>
            <person name="Singh A."/>
            <person name="Wilkins M.J."/>
            <person name="Karaoz U."/>
            <person name="Brodie E.L."/>
            <person name="Williams K.H."/>
            <person name="Hubbard S.S."/>
            <person name="Banfield J.F."/>
        </authorList>
    </citation>
    <scope>NUCLEOTIDE SEQUENCE [LARGE SCALE GENOMIC DNA]</scope>
</reference>
<comment type="caution">
    <text evidence="7">The sequence shown here is derived from an EMBL/GenBank/DDBJ whole genome shotgun (WGS) entry which is preliminary data.</text>
</comment>
<dbReference type="Proteomes" id="UP000178750">
    <property type="component" value="Unassembled WGS sequence"/>
</dbReference>
<evidence type="ECO:0000313" key="8">
    <source>
        <dbReference type="Proteomes" id="UP000178750"/>
    </source>
</evidence>
<dbReference type="AlphaFoldDB" id="A0A1F7Y3S1"/>
<feature type="transmembrane region" description="Helical" evidence="5">
    <location>
        <begin position="126"/>
        <end position="148"/>
    </location>
</feature>
<accession>A0A1F7Y3S1</accession>
<dbReference type="PANTHER" id="PTHR37422:SF13">
    <property type="entry name" value="LIPOPOLYSACCHARIDE BIOSYNTHESIS PROTEIN PA4999-RELATED"/>
    <property type="match status" value="1"/>
</dbReference>
<dbReference type="Pfam" id="PF04932">
    <property type="entry name" value="Wzy_C"/>
    <property type="match status" value="1"/>
</dbReference>
<evidence type="ECO:0000256" key="3">
    <source>
        <dbReference type="ARBA" id="ARBA00022989"/>
    </source>
</evidence>
<feature type="transmembrane region" description="Helical" evidence="5">
    <location>
        <begin position="70"/>
        <end position="88"/>
    </location>
</feature>
<evidence type="ECO:0000259" key="6">
    <source>
        <dbReference type="Pfam" id="PF04932"/>
    </source>
</evidence>
<dbReference type="EMBL" id="MGGF01000017">
    <property type="protein sequence ID" value="OGM21941.1"/>
    <property type="molecule type" value="Genomic_DNA"/>
</dbReference>
<keyword evidence="2 5" id="KW-0812">Transmembrane</keyword>
<evidence type="ECO:0000256" key="2">
    <source>
        <dbReference type="ARBA" id="ARBA00022692"/>
    </source>
</evidence>
<dbReference type="InterPro" id="IPR007016">
    <property type="entry name" value="O-antigen_ligase-rel_domated"/>
</dbReference>
<evidence type="ECO:0000256" key="1">
    <source>
        <dbReference type="ARBA" id="ARBA00004141"/>
    </source>
</evidence>
<evidence type="ECO:0000256" key="5">
    <source>
        <dbReference type="SAM" id="Phobius"/>
    </source>
</evidence>
<name>A0A1F7Y3S1_9BACT</name>
<comment type="subcellular location">
    <subcellularLocation>
        <location evidence="1">Membrane</location>
        <topology evidence="1">Multi-pass membrane protein</topology>
    </subcellularLocation>
</comment>
<feature type="transmembrane region" description="Helical" evidence="5">
    <location>
        <begin position="238"/>
        <end position="256"/>
    </location>
</feature>
<feature type="transmembrane region" description="Helical" evidence="5">
    <location>
        <begin position="40"/>
        <end position="58"/>
    </location>
</feature>
<gene>
    <name evidence="7" type="ORF">A2863_00940</name>
</gene>
<evidence type="ECO:0000313" key="7">
    <source>
        <dbReference type="EMBL" id="OGM21941.1"/>
    </source>
</evidence>
<sequence length="392" mass="44619">MDTAKKSQNKLDKLLLIIYLVLFPFGQLLRFQTDILGKSIALYPTDLLVMIMALSLIYKKVLIPKIFKYFLNYILFAAFSLLVSLSFFTFNQVLISSLYLIRFTSYLLFFVYVWNLIKSGIKKEWFFNKLIIISFVVSILGIGQYLLIPDVRFLQNFGWDNHLLRIIGTFFDPGYTAIIITFGLTLSLISYLETRKLQYIILILINGLSLAFTYSRAGFLSLTVSILVLIFIYKKYKLFIVLLGFLLFLPFLPRPASEGARLERIVSIKARMENYQESLKIIKTSPLIGVGFNNLCPARLKIFGGNPLSHSCYGADSSILFVLATSGIVGLMLYLYMLMKLILGRSNNSYSKALLAASSALFVHSFFMNSLFYPWVMGYMAILLAISTKGDT</sequence>
<feature type="domain" description="O-antigen ligase-related" evidence="6">
    <location>
        <begin position="202"/>
        <end position="335"/>
    </location>
</feature>
<keyword evidence="4 5" id="KW-0472">Membrane</keyword>
<feature type="transmembrane region" description="Helical" evidence="5">
    <location>
        <begin position="94"/>
        <end position="114"/>
    </location>
</feature>
<dbReference type="PANTHER" id="PTHR37422">
    <property type="entry name" value="TEICHURONIC ACID BIOSYNTHESIS PROTEIN TUAE"/>
    <property type="match status" value="1"/>
</dbReference>
<dbReference type="GO" id="GO:0016020">
    <property type="term" value="C:membrane"/>
    <property type="evidence" value="ECO:0007669"/>
    <property type="project" value="UniProtKB-SubCell"/>
</dbReference>